<evidence type="ECO:0000259" key="1">
    <source>
        <dbReference type="Pfam" id="PF07589"/>
    </source>
</evidence>
<dbReference type="AlphaFoldDB" id="A0A0B0EKB5"/>
<dbReference type="NCBIfam" id="TIGR02595">
    <property type="entry name" value="PEP_CTERM"/>
    <property type="match status" value="1"/>
</dbReference>
<organism evidence="2 3">
    <name type="scientific">Candidatus Scalindua brodae</name>
    <dbReference type="NCBI Taxonomy" id="237368"/>
    <lineage>
        <taxon>Bacteria</taxon>
        <taxon>Pseudomonadati</taxon>
        <taxon>Planctomycetota</taxon>
        <taxon>Candidatus Brocadiia</taxon>
        <taxon>Candidatus Brocadiales</taxon>
        <taxon>Candidatus Scalinduaceae</taxon>
        <taxon>Candidatus Scalindua</taxon>
    </lineage>
</organism>
<comment type="caution">
    <text evidence="2">The sequence shown here is derived from an EMBL/GenBank/DDBJ whole genome shotgun (WGS) entry which is preliminary data.</text>
</comment>
<dbReference type="Proteomes" id="UP000030652">
    <property type="component" value="Unassembled WGS sequence"/>
</dbReference>
<proteinExistence type="predicted"/>
<gene>
    <name evidence="2" type="ORF">SCABRO_00787</name>
</gene>
<dbReference type="EMBL" id="JRYO01000056">
    <property type="protein sequence ID" value="KHE93492.1"/>
    <property type="molecule type" value="Genomic_DNA"/>
</dbReference>
<dbReference type="Gene3D" id="2.40.360.20">
    <property type="match status" value="1"/>
</dbReference>
<feature type="domain" description="Ice-binding protein C-terminal" evidence="1">
    <location>
        <begin position="201"/>
        <end position="225"/>
    </location>
</feature>
<sequence>MKDSILAGWKLWFLAAVLLSISSPVTAGMLMPIDVNDLYVYTKHDSANPQNEWTFHLQGLERVDVGGLQYINISTRNEKGTGDYKEFLVRSTENTVHGTDGSIFFQIAPVGTTWNSPSYQEGLGSGTNVNEIISIESVTVPYGTFNNAYVHKVYFDPDDSSFSNTPFWYDYIVPDVGWVKQIDHFWSPDGPAVVELSHVNTVPEPATIALLGIGLAGLAGAEARRRRKKRTVDNS</sequence>
<name>A0A0B0EKB5_9BACT</name>
<dbReference type="InterPro" id="IPR013424">
    <property type="entry name" value="Ice-binding_C"/>
</dbReference>
<protein>
    <submittedName>
        <fullName evidence="2">PEP-CTERM motif protein</fullName>
    </submittedName>
</protein>
<dbReference type="Pfam" id="PF07589">
    <property type="entry name" value="PEP-CTERM"/>
    <property type="match status" value="1"/>
</dbReference>
<accession>A0A0B0EKB5</accession>
<reference evidence="2 3" key="1">
    <citation type="submission" date="2014-10" db="EMBL/GenBank/DDBJ databases">
        <title>Draft genome of anammox bacterium scalindua brodae, obtained using differential coverage binning of sequence data from two enrichment reactors.</title>
        <authorList>
            <person name="Speth D.R."/>
            <person name="Russ L."/>
            <person name="Kartal B."/>
            <person name="Op den Camp H.J."/>
            <person name="Dutilh B.E."/>
            <person name="Jetten M.S."/>
        </authorList>
    </citation>
    <scope>NUCLEOTIDE SEQUENCE [LARGE SCALE GENOMIC DNA]</scope>
    <source>
        <strain evidence="2">RU1</strain>
    </source>
</reference>
<evidence type="ECO:0000313" key="3">
    <source>
        <dbReference type="Proteomes" id="UP000030652"/>
    </source>
</evidence>
<evidence type="ECO:0000313" key="2">
    <source>
        <dbReference type="EMBL" id="KHE93492.1"/>
    </source>
</evidence>